<name>A0ABV8QND7_9BACT</name>
<organism evidence="4 5">
    <name type="scientific">Ferruginibacter yonginensis</name>
    <dbReference type="NCBI Taxonomy" id="1310416"/>
    <lineage>
        <taxon>Bacteria</taxon>
        <taxon>Pseudomonadati</taxon>
        <taxon>Bacteroidota</taxon>
        <taxon>Chitinophagia</taxon>
        <taxon>Chitinophagales</taxon>
        <taxon>Chitinophagaceae</taxon>
        <taxon>Ferruginibacter</taxon>
    </lineage>
</organism>
<dbReference type="InterPro" id="IPR032781">
    <property type="entry name" value="ABC_tran_Xtn"/>
</dbReference>
<evidence type="ECO:0000259" key="3">
    <source>
        <dbReference type="PROSITE" id="PS50893"/>
    </source>
</evidence>
<protein>
    <submittedName>
        <fullName evidence="4">ABC-F family ATP-binding cassette domain-containing protein</fullName>
    </submittedName>
</protein>
<keyword evidence="5" id="KW-1185">Reference proteome</keyword>
<feature type="domain" description="ABC transporter" evidence="3">
    <location>
        <begin position="320"/>
        <end position="540"/>
    </location>
</feature>
<dbReference type="EMBL" id="JBHSCZ010000001">
    <property type="protein sequence ID" value="MFC4261801.1"/>
    <property type="molecule type" value="Genomic_DNA"/>
</dbReference>
<dbReference type="Proteomes" id="UP001595907">
    <property type="component" value="Unassembled WGS sequence"/>
</dbReference>
<dbReference type="CDD" id="cd03221">
    <property type="entry name" value="ABCF_EF-3"/>
    <property type="match status" value="2"/>
</dbReference>
<dbReference type="InterPro" id="IPR051309">
    <property type="entry name" value="ABCF_ATPase"/>
</dbReference>
<dbReference type="RefSeq" id="WP_379706816.1">
    <property type="nucleotide sequence ID" value="NZ_JBHSCZ010000001.1"/>
</dbReference>
<dbReference type="InterPro" id="IPR003593">
    <property type="entry name" value="AAA+_ATPase"/>
</dbReference>
<reference evidence="5" key="1">
    <citation type="journal article" date="2019" name="Int. J. Syst. Evol. Microbiol.">
        <title>The Global Catalogue of Microorganisms (GCM) 10K type strain sequencing project: providing services to taxonomists for standard genome sequencing and annotation.</title>
        <authorList>
            <consortium name="The Broad Institute Genomics Platform"/>
            <consortium name="The Broad Institute Genome Sequencing Center for Infectious Disease"/>
            <person name="Wu L."/>
            <person name="Ma J."/>
        </authorList>
    </citation>
    <scope>NUCLEOTIDE SEQUENCE [LARGE SCALE GENOMIC DNA]</scope>
    <source>
        <strain evidence="5">CECT 8289</strain>
    </source>
</reference>
<dbReference type="InterPro" id="IPR027417">
    <property type="entry name" value="P-loop_NTPase"/>
</dbReference>
<evidence type="ECO:0000313" key="5">
    <source>
        <dbReference type="Proteomes" id="UP001595907"/>
    </source>
</evidence>
<dbReference type="PANTHER" id="PTHR42855">
    <property type="entry name" value="ABC TRANSPORTER ATP-BINDING SUBUNIT"/>
    <property type="match status" value="1"/>
</dbReference>
<evidence type="ECO:0000256" key="2">
    <source>
        <dbReference type="ARBA" id="ARBA00022840"/>
    </source>
</evidence>
<evidence type="ECO:0000256" key="1">
    <source>
        <dbReference type="ARBA" id="ARBA00022741"/>
    </source>
</evidence>
<dbReference type="GO" id="GO:0005524">
    <property type="term" value="F:ATP binding"/>
    <property type="evidence" value="ECO:0007669"/>
    <property type="project" value="UniProtKB-KW"/>
</dbReference>
<comment type="caution">
    <text evidence="4">The sequence shown here is derived from an EMBL/GenBank/DDBJ whole genome shotgun (WGS) entry which is preliminary data.</text>
</comment>
<dbReference type="Gene3D" id="3.40.50.300">
    <property type="entry name" value="P-loop containing nucleotide triphosphate hydrolases"/>
    <property type="match status" value="2"/>
</dbReference>
<sequence>MISVNNVTLAYGKRVLFDEVNINFTKGNCYGIIGANGAGKSTFLKIISGEIEPNKGTVSITPGERMAILAQNQFAFDEVTVLNTVLMGHKKMWSIMHEKDALYAKPDFDEADGIKAGELEEQFGEMGGYTAESDAATLLSELGVKDELHQVLMKDMSANLKVRVLLAQALFGNPDILLLDEPTNNLDVETIAWLENFLADYQNIVLVVSHDRHFLDAVCTHMADVDKNKIKIYTGNYSFWYESSQLAARQAADKNKKAEDKKKDLLEFIARFSANASKSKQATSRKKALDKLVFEDITPSTRRYPGIIFKQEREAGNDILKVENLSKVVDGKTLFSKLNFDVQKTDKIAFLSKDPMALTLFFEVINGKQPADTGKYEWGTTITTAYLPNDNTEFFDGNQLNLMDWLRQYVPPQTKDVDEDFLRGFLGKMLFTGDEIMKKTNVLSGGEKVRCMVSKMMLQNPNVLMLDEPTNHLDLESIVAFNDSMVNFPGVVLFTTHDHQFMQTVANRIIEITPKGMIDKLMTYDEYLADERVKEVRAELYS</sequence>
<dbReference type="Pfam" id="PF00005">
    <property type="entry name" value="ABC_tran"/>
    <property type="match status" value="2"/>
</dbReference>
<evidence type="ECO:0000313" key="4">
    <source>
        <dbReference type="EMBL" id="MFC4261801.1"/>
    </source>
</evidence>
<dbReference type="PROSITE" id="PS50893">
    <property type="entry name" value="ABC_TRANSPORTER_2"/>
    <property type="match status" value="2"/>
</dbReference>
<proteinExistence type="predicted"/>
<keyword evidence="2 4" id="KW-0067">ATP-binding</keyword>
<gene>
    <name evidence="4" type="ORF">ACFOWM_02830</name>
</gene>
<keyword evidence="1" id="KW-0547">Nucleotide-binding</keyword>
<accession>A0ABV8QND7</accession>
<dbReference type="PANTHER" id="PTHR42855:SF2">
    <property type="entry name" value="DRUG RESISTANCE ABC TRANSPORTER,ATP-BINDING PROTEIN"/>
    <property type="match status" value="1"/>
</dbReference>
<dbReference type="Pfam" id="PF12848">
    <property type="entry name" value="ABC_tran_Xtn"/>
    <property type="match status" value="1"/>
</dbReference>
<dbReference type="InterPro" id="IPR003439">
    <property type="entry name" value="ABC_transporter-like_ATP-bd"/>
</dbReference>
<feature type="domain" description="ABC transporter" evidence="3">
    <location>
        <begin position="2"/>
        <end position="252"/>
    </location>
</feature>
<dbReference type="SMART" id="SM00382">
    <property type="entry name" value="AAA"/>
    <property type="match status" value="1"/>
</dbReference>
<dbReference type="SUPFAM" id="SSF52540">
    <property type="entry name" value="P-loop containing nucleoside triphosphate hydrolases"/>
    <property type="match status" value="2"/>
</dbReference>